<protein>
    <recommendedName>
        <fullName evidence="4">Prenyltransferase</fullName>
    </recommendedName>
</protein>
<keyword evidence="3" id="KW-1185">Reference proteome</keyword>
<feature type="transmembrane region" description="Helical" evidence="1">
    <location>
        <begin position="202"/>
        <end position="218"/>
    </location>
</feature>
<feature type="transmembrane region" description="Helical" evidence="1">
    <location>
        <begin position="73"/>
        <end position="92"/>
    </location>
</feature>
<feature type="transmembrane region" description="Helical" evidence="1">
    <location>
        <begin position="224"/>
        <end position="241"/>
    </location>
</feature>
<accession>A0ABU1A103</accession>
<feature type="transmembrane region" description="Helical" evidence="1">
    <location>
        <begin position="129"/>
        <end position="148"/>
    </location>
</feature>
<gene>
    <name evidence="2" type="ORF">RBU60_07205</name>
</gene>
<keyword evidence="1" id="KW-0812">Transmembrane</keyword>
<evidence type="ECO:0000313" key="2">
    <source>
        <dbReference type="EMBL" id="MDQ7917356.1"/>
    </source>
</evidence>
<feature type="transmembrane region" description="Helical" evidence="1">
    <location>
        <begin position="253"/>
        <end position="272"/>
    </location>
</feature>
<evidence type="ECO:0008006" key="4">
    <source>
        <dbReference type="Google" id="ProtNLM"/>
    </source>
</evidence>
<name>A0ABU1A103_9FLAO</name>
<feature type="transmembrane region" description="Helical" evidence="1">
    <location>
        <begin position="154"/>
        <end position="174"/>
    </location>
</feature>
<evidence type="ECO:0000256" key="1">
    <source>
        <dbReference type="SAM" id="Phobius"/>
    </source>
</evidence>
<keyword evidence="1" id="KW-1133">Transmembrane helix</keyword>
<dbReference type="EMBL" id="JAVHUL010000015">
    <property type="protein sequence ID" value="MDQ7917356.1"/>
    <property type="molecule type" value="Genomic_DNA"/>
</dbReference>
<evidence type="ECO:0000313" key="3">
    <source>
        <dbReference type="Proteomes" id="UP001230915"/>
    </source>
</evidence>
<dbReference type="Proteomes" id="UP001230915">
    <property type="component" value="Unassembled WGS sequence"/>
</dbReference>
<keyword evidence="1" id="KW-0472">Membrane</keyword>
<feature type="transmembrane region" description="Helical" evidence="1">
    <location>
        <begin position="98"/>
        <end position="117"/>
    </location>
</feature>
<feature type="transmembrane region" description="Helical" evidence="1">
    <location>
        <begin position="7"/>
        <end position="29"/>
    </location>
</feature>
<proteinExistence type="predicted"/>
<sequence>MNFIKKGVNFYINSSIHVALAVTSLAAVTRLELVGHLRTNVLVFIFLGTISGYNFVKYAGIAKLHHYSLTKNLRIIQIFSLVAFLALLYFFSVQSREFWILTGLMGLSTLLYSIPFLPKHTNLRNLKGTKIFIIAFVWAGVCVFLPLVDIMPLFTLPVILKWIQIFLFVISITIPFEVRDLKYDPDGLGTLPQLIGIKKVKTLGYVFLIMVMLLQVWIAEFQFWGMISTILIGLISIWAIVKTRKDQPKYYTSFWVEAIPILWFLLELGALYGKN</sequence>
<organism evidence="2 3">
    <name type="scientific">Mesonia profundi</name>
    <dbReference type="NCBI Taxonomy" id="3070998"/>
    <lineage>
        <taxon>Bacteria</taxon>
        <taxon>Pseudomonadati</taxon>
        <taxon>Bacteroidota</taxon>
        <taxon>Flavobacteriia</taxon>
        <taxon>Flavobacteriales</taxon>
        <taxon>Flavobacteriaceae</taxon>
        <taxon>Mesonia</taxon>
    </lineage>
</organism>
<comment type="caution">
    <text evidence="2">The sequence shown here is derived from an EMBL/GenBank/DDBJ whole genome shotgun (WGS) entry which is preliminary data.</text>
</comment>
<reference evidence="2 3" key="1">
    <citation type="submission" date="2023-08" db="EMBL/GenBank/DDBJ databases">
        <title>Mesonia sp. MT50, isolated from deep-sea sediment of the Mariana Trench.</title>
        <authorList>
            <person name="Fu H."/>
        </authorList>
    </citation>
    <scope>NUCLEOTIDE SEQUENCE [LARGE SCALE GENOMIC DNA]</scope>
    <source>
        <strain evidence="2 3">MT50</strain>
    </source>
</reference>
<feature type="transmembrane region" description="Helical" evidence="1">
    <location>
        <begin position="41"/>
        <end position="61"/>
    </location>
</feature>
<dbReference type="RefSeq" id="WP_308864075.1">
    <property type="nucleotide sequence ID" value="NZ_JAVHUL010000015.1"/>
</dbReference>